<gene>
    <name evidence="1" type="ORF">MT2528_3616</name>
    <name evidence="2" type="ORF">NVI5450_3812</name>
</gene>
<keyword evidence="3" id="KW-1185">Reference proteome</keyword>
<reference evidence="1 3" key="1">
    <citation type="submission" date="2016-11" db="EMBL/GenBank/DDBJ databases">
        <authorList>
            <person name="Klemetsen T."/>
        </authorList>
    </citation>
    <scope>NUCLEOTIDE SEQUENCE [LARGE SCALE GENOMIC DNA]</scope>
    <source>
        <strain evidence="1">MT 2528</strain>
    </source>
</reference>
<name>A0A1L0AHB5_9GAMM</name>
<reference evidence="2 4" key="2">
    <citation type="submission" date="2016-11" db="EMBL/GenBank/DDBJ databases">
        <authorList>
            <person name="Jaros S."/>
            <person name="Januszkiewicz K."/>
            <person name="Wedrychowicz H."/>
        </authorList>
    </citation>
    <scope>NUCLEOTIDE SEQUENCE [LARGE SCALE GENOMIC DNA]</scope>
    <source>
        <strain evidence="2">NVI 5450</strain>
    </source>
</reference>
<sequence>MPIESTLDTHNYNFSHGIVRDLASSKAEIDIYKHQKIGEKKPLQLLRYNNQKEAERLILVPDEWLAKIKLDSSKQAKISQV</sequence>
<protein>
    <submittedName>
        <fullName evidence="2">Initiation-control protein yabA</fullName>
    </submittedName>
</protein>
<evidence type="ECO:0000313" key="2">
    <source>
        <dbReference type="EMBL" id="SGZ12264.1"/>
    </source>
</evidence>
<dbReference type="EMBL" id="FPLJ01000079">
    <property type="protein sequence ID" value="SGY98394.1"/>
    <property type="molecule type" value="Genomic_DNA"/>
</dbReference>
<dbReference type="RefSeq" id="WP_075473154.1">
    <property type="nucleotide sequence ID" value="NZ_CAWQZC010000025.1"/>
</dbReference>
<dbReference type="EMBL" id="FPLD01000102">
    <property type="protein sequence ID" value="SGZ12264.1"/>
    <property type="molecule type" value="Genomic_DNA"/>
</dbReference>
<organism evidence="2 4">
    <name type="scientific">Moritella viscosa</name>
    <dbReference type="NCBI Taxonomy" id="80854"/>
    <lineage>
        <taxon>Bacteria</taxon>
        <taxon>Pseudomonadati</taxon>
        <taxon>Pseudomonadota</taxon>
        <taxon>Gammaproteobacteria</taxon>
        <taxon>Alteromonadales</taxon>
        <taxon>Moritellaceae</taxon>
        <taxon>Moritella</taxon>
    </lineage>
</organism>
<dbReference type="GeneID" id="61297429"/>
<evidence type="ECO:0000313" key="3">
    <source>
        <dbReference type="Proteomes" id="UP000182660"/>
    </source>
</evidence>
<dbReference type="Proteomes" id="UP000183794">
    <property type="component" value="Unassembled WGS sequence"/>
</dbReference>
<evidence type="ECO:0000313" key="4">
    <source>
        <dbReference type="Proteomes" id="UP000183794"/>
    </source>
</evidence>
<evidence type="ECO:0000313" key="1">
    <source>
        <dbReference type="EMBL" id="SGY98394.1"/>
    </source>
</evidence>
<dbReference type="AlphaFoldDB" id="A0A1L0AHB5"/>
<proteinExistence type="predicted"/>
<accession>A0A1L0AHB5</accession>
<dbReference type="Proteomes" id="UP000182660">
    <property type="component" value="Unassembled WGS sequence"/>
</dbReference>
<dbReference type="OrthoDB" id="378654at2"/>